<feature type="binding site" evidence="10">
    <location>
        <position position="371"/>
    </location>
    <ligand>
        <name>(2R)-2-phosphoglycerate</name>
        <dbReference type="ChEBI" id="CHEBI:58289"/>
    </ligand>
</feature>
<keyword evidence="8 10" id="KW-0456">Lyase</keyword>
<dbReference type="GO" id="GO:0009986">
    <property type="term" value="C:cell surface"/>
    <property type="evidence" value="ECO:0007669"/>
    <property type="project" value="UniProtKB-SubCell"/>
</dbReference>
<evidence type="ECO:0000256" key="5">
    <source>
        <dbReference type="ARBA" id="ARBA00022525"/>
    </source>
</evidence>
<comment type="cofactor">
    <cofactor evidence="10">
        <name>Mg(2+)</name>
        <dbReference type="ChEBI" id="CHEBI:18420"/>
    </cofactor>
    <text evidence="10">Binds a second Mg(2+) ion via substrate during catalysis.</text>
</comment>
<evidence type="ECO:0000256" key="11">
    <source>
        <dbReference type="PIRSR" id="PIRSR001400-1"/>
    </source>
</evidence>
<dbReference type="AlphaFoldDB" id="A0A7V6A3R0"/>
<comment type="subcellular location">
    <subcellularLocation>
        <location evidence="10">Cytoplasm</location>
    </subcellularLocation>
    <subcellularLocation>
        <location evidence="10">Secreted</location>
    </subcellularLocation>
    <subcellularLocation>
        <location evidence="10">Cell surface</location>
    </subcellularLocation>
    <text evidence="10">Fractions of enolase are present in both the cytoplasm and on the cell surface.</text>
</comment>
<keyword evidence="10" id="KW-0963">Cytoplasm</keyword>
<evidence type="ECO:0000256" key="10">
    <source>
        <dbReference type="HAMAP-Rule" id="MF_00318"/>
    </source>
</evidence>
<dbReference type="HAMAP" id="MF_00318">
    <property type="entry name" value="Enolase"/>
    <property type="match status" value="1"/>
</dbReference>
<dbReference type="SFLD" id="SFLDS00001">
    <property type="entry name" value="Enolase"/>
    <property type="match status" value="1"/>
</dbReference>
<feature type="binding site" evidence="12">
    <location>
        <position position="156"/>
    </location>
    <ligand>
        <name>substrate</name>
    </ligand>
</feature>
<dbReference type="GO" id="GO:0006096">
    <property type="term" value="P:glycolytic process"/>
    <property type="evidence" value="ECO:0007669"/>
    <property type="project" value="UniProtKB-UniRule"/>
</dbReference>
<comment type="similarity">
    <text evidence="2 10">Belongs to the enolase family.</text>
</comment>
<accession>A0A7V6A3R0</accession>
<feature type="binding site" evidence="12">
    <location>
        <begin position="368"/>
        <end position="371"/>
    </location>
    <ligand>
        <name>substrate</name>
    </ligand>
</feature>
<evidence type="ECO:0000259" key="14">
    <source>
        <dbReference type="SMART" id="SM01192"/>
    </source>
</evidence>
<keyword evidence="6 10" id="KW-0460">Magnesium</keyword>
<dbReference type="InterPro" id="IPR020811">
    <property type="entry name" value="Enolase_N"/>
</dbReference>
<comment type="pathway">
    <text evidence="1 10">Carbohydrate degradation; glycolysis; pyruvate from D-glyceraldehyde 3-phosphate: step 4/5.</text>
</comment>
<dbReference type="UniPathway" id="UPA00109">
    <property type="reaction ID" value="UER00187"/>
</dbReference>
<organism evidence="16">
    <name type="scientific">Desulfobacca acetoxidans</name>
    <dbReference type="NCBI Taxonomy" id="60893"/>
    <lineage>
        <taxon>Bacteria</taxon>
        <taxon>Pseudomonadati</taxon>
        <taxon>Thermodesulfobacteriota</taxon>
        <taxon>Desulfobaccia</taxon>
        <taxon>Desulfobaccales</taxon>
        <taxon>Desulfobaccaceae</taxon>
        <taxon>Desulfobacca</taxon>
    </lineage>
</organism>
<feature type="binding site" evidence="10">
    <location>
        <position position="341"/>
    </location>
    <ligand>
        <name>(2R)-2-phosphoglycerate</name>
        <dbReference type="ChEBI" id="CHEBI:58289"/>
    </ligand>
</feature>
<dbReference type="Pfam" id="PF00113">
    <property type="entry name" value="Enolase_C"/>
    <property type="match status" value="1"/>
</dbReference>
<reference evidence="16" key="1">
    <citation type="journal article" date="2020" name="mSystems">
        <title>Genome- and Community-Level Interaction Insights into Carbon Utilization and Element Cycling Functions of Hydrothermarchaeota in Hydrothermal Sediment.</title>
        <authorList>
            <person name="Zhou Z."/>
            <person name="Liu Y."/>
            <person name="Xu W."/>
            <person name="Pan J."/>
            <person name="Luo Z.H."/>
            <person name="Li M."/>
        </authorList>
    </citation>
    <scope>NUCLEOTIDE SEQUENCE [LARGE SCALE GENOMIC DNA]</scope>
    <source>
        <strain evidence="16">SpSt-767</strain>
    </source>
</reference>
<dbReference type="Pfam" id="PF03952">
    <property type="entry name" value="Enolase_N"/>
    <property type="match status" value="1"/>
</dbReference>
<evidence type="ECO:0000256" key="6">
    <source>
        <dbReference type="ARBA" id="ARBA00022842"/>
    </source>
</evidence>
<comment type="caution">
    <text evidence="16">The sequence shown here is derived from an EMBL/GenBank/DDBJ whole genome shotgun (WGS) entry which is preliminary data.</text>
</comment>
<evidence type="ECO:0000313" key="16">
    <source>
        <dbReference type="EMBL" id="HHS29353.1"/>
    </source>
</evidence>
<evidence type="ECO:0000256" key="13">
    <source>
        <dbReference type="PIRSR" id="PIRSR001400-3"/>
    </source>
</evidence>
<feature type="binding site" evidence="10 13">
    <location>
        <position position="243"/>
    </location>
    <ligand>
        <name>Mg(2+)</name>
        <dbReference type="ChEBI" id="CHEBI:18420"/>
    </ligand>
</feature>
<dbReference type="PRINTS" id="PR00148">
    <property type="entry name" value="ENOLASE"/>
</dbReference>
<dbReference type="CDD" id="cd03313">
    <property type="entry name" value="enolase"/>
    <property type="match status" value="1"/>
</dbReference>
<dbReference type="GO" id="GO:0004634">
    <property type="term" value="F:phosphopyruvate hydratase activity"/>
    <property type="evidence" value="ECO:0007669"/>
    <property type="project" value="UniProtKB-UniRule"/>
</dbReference>
<dbReference type="InterPro" id="IPR029017">
    <property type="entry name" value="Enolase-like_N"/>
</dbReference>
<evidence type="ECO:0000256" key="7">
    <source>
        <dbReference type="ARBA" id="ARBA00023152"/>
    </source>
</evidence>
<evidence type="ECO:0000256" key="8">
    <source>
        <dbReference type="ARBA" id="ARBA00023239"/>
    </source>
</evidence>
<dbReference type="InterPro" id="IPR036849">
    <property type="entry name" value="Enolase-like_C_sf"/>
</dbReference>
<evidence type="ECO:0000259" key="15">
    <source>
        <dbReference type="SMART" id="SM01193"/>
    </source>
</evidence>
<gene>
    <name evidence="10 16" type="primary">eno</name>
    <name evidence="16" type="ORF">ENV52_06595</name>
</gene>
<feature type="binding site" evidence="12">
    <location>
        <position position="392"/>
    </location>
    <ligand>
        <name>substrate</name>
    </ligand>
</feature>
<dbReference type="SFLD" id="SFLDF00002">
    <property type="entry name" value="enolase"/>
    <property type="match status" value="1"/>
</dbReference>
<evidence type="ECO:0000256" key="12">
    <source>
        <dbReference type="PIRSR" id="PIRSR001400-2"/>
    </source>
</evidence>
<dbReference type="FunFam" id="3.30.390.10:FF:000001">
    <property type="entry name" value="Enolase"/>
    <property type="match status" value="1"/>
</dbReference>
<evidence type="ECO:0000256" key="3">
    <source>
        <dbReference type="ARBA" id="ARBA00012058"/>
    </source>
</evidence>
<keyword evidence="10 13" id="KW-0479">Metal-binding</keyword>
<feature type="binding site" evidence="10 13">
    <location>
        <position position="289"/>
    </location>
    <ligand>
        <name>Mg(2+)</name>
        <dbReference type="ChEBI" id="CHEBI:18420"/>
    </ligand>
</feature>
<feature type="binding site" evidence="12">
    <location>
        <position position="165"/>
    </location>
    <ligand>
        <name>substrate</name>
    </ligand>
</feature>
<dbReference type="EMBL" id="DTGR01000106">
    <property type="protein sequence ID" value="HHS29353.1"/>
    <property type="molecule type" value="Genomic_DNA"/>
</dbReference>
<dbReference type="EC" id="4.2.1.11" evidence="3 10"/>
<evidence type="ECO:0000256" key="9">
    <source>
        <dbReference type="ARBA" id="ARBA00045763"/>
    </source>
</evidence>
<name>A0A7V6A3R0_9BACT</name>
<feature type="binding site" evidence="10">
    <location>
        <position position="370"/>
    </location>
    <ligand>
        <name>(2R)-2-phosphoglycerate</name>
        <dbReference type="ChEBI" id="CHEBI:58289"/>
    </ligand>
</feature>
<evidence type="ECO:0000256" key="1">
    <source>
        <dbReference type="ARBA" id="ARBA00005031"/>
    </source>
</evidence>
<proteinExistence type="inferred from homology"/>
<feature type="binding site" evidence="10">
    <location>
        <position position="392"/>
    </location>
    <ligand>
        <name>(2R)-2-phosphoglycerate</name>
        <dbReference type="ChEBI" id="CHEBI:58289"/>
    </ligand>
</feature>
<dbReference type="PANTHER" id="PTHR11902:SF1">
    <property type="entry name" value="ENOLASE"/>
    <property type="match status" value="1"/>
</dbReference>
<feature type="active site" description="Proton acceptor" evidence="10 11">
    <location>
        <position position="341"/>
    </location>
</feature>
<dbReference type="PIRSF" id="PIRSF001400">
    <property type="entry name" value="Enolase"/>
    <property type="match status" value="1"/>
</dbReference>
<dbReference type="InterPro" id="IPR000941">
    <property type="entry name" value="Enolase"/>
</dbReference>
<dbReference type="GO" id="GO:0000287">
    <property type="term" value="F:magnesium ion binding"/>
    <property type="evidence" value="ECO:0007669"/>
    <property type="project" value="UniProtKB-UniRule"/>
</dbReference>
<dbReference type="PANTHER" id="PTHR11902">
    <property type="entry name" value="ENOLASE"/>
    <property type="match status" value="1"/>
</dbReference>
<comment type="cofactor">
    <cofactor evidence="13">
        <name>Mg(2+)</name>
        <dbReference type="ChEBI" id="CHEBI:18420"/>
    </cofactor>
    <text evidence="13">Mg(2+) is required for catalysis and for stabilizing the dimer.</text>
</comment>
<sequence>MAPKIAAVKALEILDSRGNPTVRVMVTLDNGIMGKASVPSGASTGENEALELRDGDPRRYGGKGVLKAVANVQDKIAPQLIGLEVYRQVEIDRLMLDLDGTPNKATLGANAILGVSMAVARAAALAAGLPLYQYLGGPGSRRLPVPCMNIINGGAHADNSVDIQEFMAVPLGAPTYREGLRYVAETFHALKGLLKARNLATSVGDEGGFAPNLSSNEAAMEVIIQAIEKAGYQPGKDIAIALDSAASSFVTDQPDVYDLQKSGTGRKTSDDLIAMAEEWVKKYPIVLWEDPLAENDWEGFRKFTERLGDKIEVVGDDIFVTNTKYIGRGIKEKSANAALIKLNQIGSVTETIEAIGMCQAAGWRYFISHRSGETEDDFLADFAVAMNGGQLKTGSASRSERIAKYNRLLEIEMELGGLATYYW</sequence>
<keyword evidence="16" id="KW-0670">Pyruvate</keyword>
<feature type="binding site" evidence="12">
    <location>
        <position position="289"/>
    </location>
    <ligand>
        <name>substrate</name>
    </ligand>
</feature>
<feature type="binding site" evidence="10 13">
    <location>
        <position position="316"/>
    </location>
    <ligand>
        <name>Mg(2+)</name>
        <dbReference type="ChEBI" id="CHEBI:18420"/>
    </ligand>
</feature>
<comment type="function">
    <text evidence="9 10">Catalyzes the reversible conversion of 2-phosphoglycerate (2-PG) into phosphoenolpyruvate (PEP). It is essential for the degradation of carbohydrates via glycolysis.</text>
</comment>
<dbReference type="Gene3D" id="3.30.390.10">
    <property type="entry name" value="Enolase-like, N-terminal domain"/>
    <property type="match status" value="1"/>
</dbReference>
<dbReference type="SUPFAM" id="SSF51604">
    <property type="entry name" value="Enolase C-terminal domain-like"/>
    <property type="match status" value="1"/>
</dbReference>
<dbReference type="SMART" id="SM01193">
    <property type="entry name" value="Enolase_N"/>
    <property type="match status" value="1"/>
</dbReference>
<evidence type="ECO:0000256" key="4">
    <source>
        <dbReference type="ARBA" id="ARBA00017068"/>
    </source>
</evidence>
<dbReference type="SMART" id="SM01192">
    <property type="entry name" value="Enolase_C"/>
    <property type="match status" value="1"/>
</dbReference>
<feature type="binding site" evidence="10">
    <location>
        <position position="164"/>
    </location>
    <ligand>
        <name>(2R)-2-phosphoglycerate</name>
        <dbReference type="ChEBI" id="CHEBI:58289"/>
    </ligand>
</feature>
<comment type="catalytic activity">
    <reaction evidence="10">
        <text>(2R)-2-phosphoglycerate = phosphoenolpyruvate + H2O</text>
        <dbReference type="Rhea" id="RHEA:10164"/>
        <dbReference type="ChEBI" id="CHEBI:15377"/>
        <dbReference type="ChEBI" id="CHEBI:58289"/>
        <dbReference type="ChEBI" id="CHEBI:58702"/>
        <dbReference type="EC" id="4.2.1.11"/>
    </reaction>
</comment>
<feature type="domain" description="Enolase N-terminal" evidence="15">
    <location>
        <begin position="5"/>
        <end position="135"/>
    </location>
</feature>
<dbReference type="GO" id="GO:0005576">
    <property type="term" value="C:extracellular region"/>
    <property type="evidence" value="ECO:0007669"/>
    <property type="project" value="UniProtKB-SubCell"/>
</dbReference>
<dbReference type="SFLD" id="SFLDG00178">
    <property type="entry name" value="enolase"/>
    <property type="match status" value="1"/>
</dbReference>
<dbReference type="SUPFAM" id="SSF54826">
    <property type="entry name" value="Enolase N-terminal domain-like"/>
    <property type="match status" value="1"/>
</dbReference>
<dbReference type="GO" id="GO:0000015">
    <property type="term" value="C:phosphopyruvate hydratase complex"/>
    <property type="evidence" value="ECO:0007669"/>
    <property type="project" value="InterPro"/>
</dbReference>
<feature type="domain" description="Enolase C-terminal TIM barrel" evidence="14">
    <location>
        <begin position="140"/>
        <end position="423"/>
    </location>
</feature>
<feature type="binding site" evidence="12">
    <location>
        <position position="316"/>
    </location>
    <ligand>
        <name>substrate</name>
    </ligand>
</feature>
<keyword evidence="7 10" id="KW-0324">Glycolysis</keyword>
<feature type="active site" description="Proton donor" evidence="10 11">
    <location>
        <position position="206"/>
    </location>
</feature>
<evidence type="ECO:0000256" key="2">
    <source>
        <dbReference type="ARBA" id="ARBA00009604"/>
    </source>
</evidence>
<protein>
    <recommendedName>
        <fullName evidence="4 10">Enolase</fullName>
        <ecNumber evidence="3 10">4.2.1.11</ecNumber>
    </recommendedName>
    <alternativeName>
        <fullName evidence="10">2-phospho-D-glycerate hydro-lyase</fullName>
    </alternativeName>
    <alternativeName>
        <fullName evidence="10">2-phosphoglycerate dehydratase</fullName>
    </alternativeName>
</protein>
<dbReference type="NCBIfam" id="TIGR01060">
    <property type="entry name" value="eno"/>
    <property type="match status" value="1"/>
</dbReference>
<keyword evidence="5 10" id="KW-0964">Secreted</keyword>
<dbReference type="Gene3D" id="3.20.20.120">
    <property type="entry name" value="Enolase-like C-terminal domain"/>
    <property type="match status" value="1"/>
</dbReference>
<dbReference type="InterPro" id="IPR020810">
    <property type="entry name" value="Enolase_C"/>
</dbReference>